<comment type="caution">
    <text evidence="7">The sequence shown here is derived from an EMBL/GenBank/DDBJ whole genome shotgun (WGS) entry which is preliminary data.</text>
</comment>
<dbReference type="PANTHER" id="PTHR43761:SF1">
    <property type="entry name" value="D-ISOMER SPECIFIC 2-HYDROXYACID DEHYDROGENASE CATALYTIC DOMAIN-CONTAINING PROTEIN-RELATED"/>
    <property type="match status" value="1"/>
</dbReference>
<keyword evidence="8" id="KW-1185">Reference proteome</keyword>
<dbReference type="GO" id="GO:0051287">
    <property type="term" value="F:NAD binding"/>
    <property type="evidence" value="ECO:0007669"/>
    <property type="project" value="InterPro"/>
</dbReference>
<dbReference type="GO" id="GO:0008465">
    <property type="term" value="F:hydroxypyruvate reductase (NADH) activity"/>
    <property type="evidence" value="ECO:0007669"/>
    <property type="project" value="UniProtKB-EC"/>
</dbReference>
<dbReference type="Pfam" id="PF02826">
    <property type="entry name" value="2-Hacid_dh_C"/>
    <property type="match status" value="1"/>
</dbReference>
<gene>
    <name evidence="7" type="primary">hprA_1</name>
    <name evidence="7" type="ORF">CLLU_11690</name>
</gene>
<sequence>MKTIVISDCDHDNIDIEKRILNQEDIDFRLEQCVSEEDVIERCRDAEAIINQYAPITRKVMENLPNLKMVIRYGVGVNNVDVNSATDFGIQVCNVPDYGTNEVADHALALMMALTRKIVLMNSYTKNVKWDYIKAIPVRRMSTLTVGVIGLGRIGLNFAQKAKALGCSIIGYDPFYKKTEQNSFVTAVTMDELLKNSDVISIHCPLENNENLIDREAFKKMKNTAYIINVARGGIINESDLKEAVKNKDIAGAALDCLEKEGRESNGDLFQYENIIVTPHMAWYSEEAALELKRKVAEESLKFVRGEKIHYPVNHLR</sequence>
<evidence type="ECO:0000256" key="1">
    <source>
        <dbReference type="ARBA" id="ARBA00005854"/>
    </source>
</evidence>
<dbReference type="GO" id="GO:0003714">
    <property type="term" value="F:transcription corepressor activity"/>
    <property type="evidence" value="ECO:0007669"/>
    <property type="project" value="InterPro"/>
</dbReference>
<evidence type="ECO:0000256" key="2">
    <source>
        <dbReference type="ARBA" id="ARBA00023002"/>
    </source>
</evidence>
<dbReference type="SUPFAM" id="SSF52283">
    <property type="entry name" value="Formate/glycerate dehydrogenase catalytic domain-like"/>
    <property type="match status" value="1"/>
</dbReference>
<dbReference type="InterPro" id="IPR006140">
    <property type="entry name" value="D-isomer_DH_NAD-bd"/>
</dbReference>
<organism evidence="7 8">
    <name type="scientific">Clostridium luticellarii</name>
    <dbReference type="NCBI Taxonomy" id="1691940"/>
    <lineage>
        <taxon>Bacteria</taxon>
        <taxon>Bacillati</taxon>
        <taxon>Bacillota</taxon>
        <taxon>Clostridia</taxon>
        <taxon>Eubacteriales</taxon>
        <taxon>Clostridiaceae</taxon>
        <taxon>Clostridium</taxon>
    </lineage>
</organism>
<dbReference type="RefSeq" id="WP_106008633.1">
    <property type="nucleotide sequence ID" value="NZ_JALCPJ010000003.1"/>
</dbReference>
<evidence type="ECO:0000259" key="5">
    <source>
        <dbReference type="Pfam" id="PF00389"/>
    </source>
</evidence>
<proteinExistence type="inferred from homology"/>
<evidence type="ECO:0000313" key="8">
    <source>
        <dbReference type="Proteomes" id="UP000237798"/>
    </source>
</evidence>
<reference evidence="7 8" key="1">
    <citation type="submission" date="2018-03" db="EMBL/GenBank/DDBJ databases">
        <title>Genome sequence of Clostridium luticellarii DSM 29923.</title>
        <authorList>
            <person name="Poehlein A."/>
            <person name="Daniel R."/>
        </authorList>
    </citation>
    <scope>NUCLEOTIDE SEQUENCE [LARGE SCALE GENOMIC DNA]</scope>
    <source>
        <strain evidence="7 8">DSM 29923</strain>
    </source>
</reference>
<dbReference type="Gene3D" id="3.40.50.720">
    <property type="entry name" value="NAD(P)-binding Rossmann-like Domain"/>
    <property type="match status" value="2"/>
</dbReference>
<evidence type="ECO:0000313" key="7">
    <source>
        <dbReference type="EMBL" id="PRR85827.1"/>
    </source>
</evidence>
<comment type="similarity">
    <text evidence="1 4">Belongs to the D-isomer specific 2-hydroxyacid dehydrogenase family.</text>
</comment>
<dbReference type="PANTHER" id="PTHR43761">
    <property type="entry name" value="D-ISOMER SPECIFIC 2-HYDROXYACID DEHYDROGENASE FAMILY PROTEIN (AFU_ORTHOLOGUE AFUA_1G13630)"/>
    <property type="match status" value="1"/>
</dbReference>
<dbReference type="Pfam" id="PF00389">
    <property type="entry name" value="2-Hacid_dh"/>
    <property type="match status" value="1"/>
</dbReference>
<dbReference type="CDD" id="cd05299">
    <property type="entry name" value="CtBP_dh"/>
    <property type="match status" value="1"/>
</dbReference>
<dbReference type="OrthoDB" id="9805416at2"/>
<dbReference type="EC" id="1.1.1.29" evidence="7"/>
<dbReference type="FunFam" id="3.40.50.720:FF:000203">
    <property type="entry name" value="D-3-phosphoglycerate dehydrogenase (SerA)"/>
    <property type="match status" value="1"/>
</dbReference>
<dbReference type="AlphaFoldDB" id="A0A2T0BPP9"/>
<evidence type="ECO:0000256" key="3">
    <source>
        <dbReference type="ARBA" id="ARBA00023027"/>
    </source>
</evidence>
<dbReference type="SUPFAM" id="SSF51735">
    <property type="entry name" value="NAD(P)-binding Rossmann-fold domains"/>
    <property type="match status" value="1"/>
</dbReference>
<keyword evidence="3" id="KW-0520">NAD</keyword>
<evidence type="ECO:0000259" key="6">
    <source>
        <dbReference type="Pfam" id="PF02826"/>
    </source>
</evidence>
<dbReference type="InterPro" id="IPR029752">
    <property type="entry name" value="D-isomer_DH_CS1"/>
</dbReference>
<dbReference type="Proteomes" id="UP000237798">
    <property type="component" value="Unassembled WGS sequence"/>
</dbReference>
<evidence type="ECO:0000256" key="4">
    <source>
        <dbReference type="RuleBase" id="RU003719"/>
    </source>
</evidence>
<feature type="domain" description="D-isomer specific 2-hydroxyacid dehydrogenase NAD-binding" evidence="6">
    <location>
        <begin position="108"/>
        <end position="282"/>
    </location>
</feature>
<dbReference type="InterPro" id="IPR029753">
    <property type="entry name" value="D-isomer_DH_CS"/>
</dbReference>
<keyword evidence="2 4" id="KW-0560">Oxidoreductase</keyword>
<dbReference type="InterPro" id="IPR006139">
    <property type="entry name" value="D-isomer_2_OHA_DH_cat_dom"/>
</dbReference>
<feature type="domain" description="D-isomer specific 2-hydroxyacid dehydrogenase catalytic" evidence="5">
    <location>
        <begin position="17"/>
        <end position="314"/>
    </location>
</feature>
<dbReference type="InterPro" id="IPR050418">
    <property type="entry name" value="D-iso_2-hydroxyacid_DH_PdxB"/>
</dbReference>
<name>A0A2T0BPP9_9CLOT</name>
<dbReference type="PROSITE" id="PS00671">
    <property type="entry name" value="D_2_HYDROXYACID_DH_3"/>
    <property type="match status" value="1"/>
</dbReference>
<dbReference type="PROSITE" id="PS00065">
    <property type="entry name" value="D_2_HYDROXYACID_DH_1"/>
    <property type="match status" value="1"/>
</dbReference>
<dbReference type="EMBL" id="PVXP01000011">
    <property type="protein sequence ID" value="PRR85827.1"/>
    <property type="molecule type" value="Genomic_DNA"/>
</dbReference>
<protein>
    <submittedName>
        <fullName evidence="7">Glycerate dehydrogenase</fullName>
        <ecNumber evidence="7">1.1.1.29</ecNumber>
    </submittedName>
</protein>
<accession>A0A2T0BPP9</accession>
<dbReference type="InterPro" id="IPR043322">
    <property type="entry name" value="CtBP"/>
</dbReference>
<dbReference type="InterPro" id="IPR036291">
    <property type="entry name" value="NAD(P)-bd_dom_sf"/>
</dbReference>